<dbReference type="Pfam" id="PF13478">
    <property type="entry name" value="XdhC_C"/>
    <property type="match status" value="1"/>
</dbReference>
<dbReference type="InterPro" id="IPR052698">
    <property type="entry name" value="MoCofactor_Util/Proc"/>
</dbReference>
<dbReference type="OrthoDB" id="9815497at2"/>
<dbReference type="InterPro" id="IPR027051">
    <property type="entry name" value="XdhC_Rossmann_dom"/>
</dbReference>
<evidence type="ECO:0000313" key="3">
    <source>
        <dbReference type="EMBL" id="QED29262.1"/>
    </source>
</evidence>
<keyword evidence="4" id="KW-1185">Reference proteome</keyword>
<evidence type="ECO:0000313" key="4">
    <source>
        <dbReference type="Proteomes" id="UP000321595"/>
    </source>
</evidence>
<accession>A0A5B8XTM9</accession>
<gene>
    <name evidence="3" type="ORF">FRD01_18890</name>
</gene>
<dbReference type="Proteomes" id="UP000321595">
    <property type="component" value="Chromosome"/>
</dbReference>
<proteinExistence type="predicted"/>
<sequence length="349" mass="37920">MSALELQSISAGDILVTLVHVEGSAYRQPGAQLVVRGGAPLIGSVSGGCLERDIARQARKFLESGERLVQYDTRAESFLGSGEWGSGCDGVVTVFLQPFEELGEAFVQAAEPQEPQVFALGFSGHWAGRCGLYNQSSVVAGEFSSDERMQEHLRWAFENERSLHVQDGESRALFAYFQPLMKLWIFGAGPDAQVLASISNAAGWRCTVASPDPLKLARFEGEATFVLKPHAVPTLGRSEAAIVMTHDLELDTWLVPALLKTDAWFVGLMGPKRRAAKLVARWKEAGQIPDGLERLHTPVGLDLGGDTPADVAVSIVSEIVALRNGRSGGRLRHRESPIHSPIEIRDWNA</sequence>
<name>A0A5B8XTM9_9DELT</name>
<protein>
    <submittedName>
        <fullName evidence="3">XdhC family protein</fullName>
    </submittedName>
</protein>
<dbReference type="Pfam" id="PF02625">
    <property type="entry name" value="XdhC_CoxI"/>
    <property type="match status" value="1"/>
</dbReference>
<feature type="domain" description="XdhC- CoxI" evidence="1">
    <location>
        <begin position="15"/>
        <end position="72"/>
    </location>
</feature>
<dbReference type="KEGG" id="bbae:FRD01_18890"/>
<dbReference type="InterPro" id="IPR003777">
    <property type="entry name" value="XdhC_CoxI"/>
</dbReference>
<evidence type="ECO:0000259" key="2">
    <source>
        <dbReference type="Pfam" id="PF13478"/>
    </source>
</evidence>
<dbReference type="RefSeq" id="WP_146962495.1">
    <property type="nucleotide sequence ID" value="NZ_CP042467.1"/>
</dbReference>
<organism evidence="3 4">
    <name type="scientific">Microvenator marinus</name>
    <dbReference type="NCBI Taxonomy" id="2600177"/>
    <lineage>
        <taxon>Bacteria</taxon>
        <taxon>Deltaproteobacteria</taxon>
        <taxon>Bradymonadales</taxon>
        <taxon>Microvenatoraceae</taxon>
        <taxon>Microvenator</taxon>
    </lineage>
</organism>
<dbReference type="PANTHER" id="PTHR30388">
    <property type="entry name" value="ALDEHYDE OXIDOREDUCTASE MOLYBDENUM COFACTOR ASSEMBLY PROTEIN"/>
    <property type="match status" value="1"/>
</dbReference>
<evidence type="ECO:0000259" key="1">
    <source>
        <dbReference type="Pfam" id="PF02625"/>
    </source>
</evidence>
<dbReference type="PANTHER" id="PTHR30388:SF6">
    <property type="entry name" value="XANTHINE DEHYDROGENASE SUBUNIT A-RELATED"/>
    <property type="match status" value="1"/>
</dbReference>
<reference evidence="3 4" key="1">
    <citation type="submission" date="2019-08" db="EMBL/GenBank/DDBJ databases">
        <authorList>
            <person name="Liang Q."/>
        </authorList>
    </citation>
    <scope>NUCLEOTIDE SEQUENCE [LARGE SCALE GENOMIC DNA]</scope>
    <source>
        <strain evidence="3 4">V1718</strain>
    </source>
</reference>
<dbReference type="AlphaFoldDB" id="A0A5B8XTM9"/>
<feature type="domain" description="XdhC Rossmann" evidence="2">
    <location>
        <begin position="183"/>
        <end position="319"/>
    </location>
</feature>
<dbReference type="Gene3D" id="3.40.50.720">
    <property type="entry name" value="NAD(P)-binding Rossmann-like Domain"/>
    <property type="match status" value="1"/>
</dbReference>
<dbReference type="EMBL" id="CP042467">
    <property type="protein sequence ID" value="QED29262.1"/>
    <property type="molecule type" value="Genomic_DNA"/>
</dbReference>